<dbReference type="Proteomes" id="UP000777265">
    <property type="component" value="Unassembled WGS sequence"/>
</dbReference>
<comment type="caution">
    <text evidence="1">The sequence shown here is derived from an EMBL/GenBank/DDBJ whole genome shotgun (WGS) entry which is preliminary data.</text>
</comment>
<dbReference type="Pfam" id="PF14305">
    <property type="entry name" value="ATPgrasp_TupA"/>
    <property type="match status" value="1"/>
</dbReference>
<accession>A0A971M614</accession>
<organism evidence="1 2">
    <name type="scientific">Syntrophorhabdus aromaticivorans</name>
    <dbReference type="NCBI Taxonomy" id="328301"/>
    <lineage>
        <taxon>Bacteria</taxon>
        <taxon>Pseudomonadati</taxon>
        <taxon>Thermodesulfobacteriota</taxon>
        <taxon>Syntrophorhabdia</taxon>
        <taxon>Syntrophorhabdales</taxon>
        <taxon>Syntrophorhabdaceae</taxon>
        <taxon>Syntrophorhabdus</taxon>
    </lineage>
</organism>
<dbReference type="AlphaFoldDB" id="A0A971M614"/>
<name>A0A971M614_9BACT</name>
<evidence type="ECO:0000313" key="1">
    <source>
        <dbReference type="EMBL" id="NLW36550.1"/>
    </source>
</evidence>
<gene>
    <name evidence="1" type="ORF">GXY80_13900</name>
</gene>
<protein>
    <submittedName>
        <fullName evidence="1">Uncharacterized protein</fullName>
    </submittedName>
</protein>
<evidence type="ECO:0000313" key="2">
    <source>
        <dbReference type="Proteomes" id="UP000777265"/>
    </source>
</evidence>
<reference evidence="1" key="1">
    <citation type="journal article" date="2020" name="Biotechnol. Biofuels">
        <title>New insights from the biogas microbiome by comprehensive genome-resolved metagenomics of nearly 1600 species originating from multiple anaerobic digesters.</title>
        <authorList>
            <person name="Campanaro S."/>
            <person name="Treu L."/>
            <person name="Rodriguez-R L.M."/>
            <person name="Kovalovszki A."/>
            <person name="Ziels R.M."/>
            <person name="Maus I."/>
            <person name="Zhu X."/>
            <person name="Kougias P.G."/>
            <person name="Basile A."/>
            <person name="Luo G."/>
            <person name="Schluter A."/>
            <person name="Konstantinidis K.T."/>
            <person name="Angelidaki I."/>
        </authorList>
    </citation>
    <scope>NUCLEOTIDE SEQUENCE</scope>
    <source>
        <strain evidence="1">AS06rmzACSIP_7</strain>
    </source>
</reference>
<sequence>MAILSALIDQYCILEQRLKFYRCHGYRLDLEDPKSFNEKIVWRKIFDRNPLFPQVMDKLGARNYVMESLGKEGEDILIPLLFVTEDPAEIPFEFLPEEYIVKPNHGSGWYKIVGHENRIPREEIIKQGRKWIRKT</sequence>
<dbReference type="EMBL" id="JAAYEE010000264">
    <property type="protein sequence ID" value="NLW36550.1"/>
    <property type="molecule type" value="Genomic_DNA"/>
</dbReference>
<proteinExistence type="predicted"/>
<reference evidence="1" key="2">
    <citation type="submission" date="2020-01" db="EMBL/GenBank/DDBJ databases">
        <authorList>
            <person name="Campanaro S."/>
        </authorList>
    </citation>
    <scope>NUCLEOTIDE SEQUENCE</scope>
    <source>
        <strain evidence="1">AS06rmzACSIP_7</strain>
    </source>
</reference>
<dbReference type="InterPro" id="IPR029465">
    <property type="entry name" value="ATPgrasp_TupA"/>
</dbReference>